<evidence type="ECO:0000256" key="3">
    <source>
        <dbReference type="ARBA" id="ARBA00022729"/>
    </source>
</evidence>
<evidence type="ECO:0000256" key="4">
    <source>
        <dbReference type="ARBA" id="ARBA00022764"/>
    </source>
</evidence>
<dbReference type="SUPFAM" id="SSF53850">
    <property type="entry name" value="Periplasmic binding protein-like II"/>
    <property type="match status" value="1"/>
</dbReference>
<comment type="function">
    <text evidence="5">Required for the activity of the bacterial periplasmic transport system of putrescine.</text>
</comment>
<dbReference type="GO" id="GO:0019808">
    <property type="term" value="F:polyamine binding"/>
    <property type="evidence" value="ECO:0007669"/>
    <property type="project" value="InterPro"/>
</dbReference>
<sequence length="368" mass="40217">MQKLTRTALRSMFAASLAAIAASTTAQAQDKLFIYNFSDYFAEDTVSNFQAKTSVETRVDFYDSLEVLETRLLAGGSGFDVAFPSATVGERLIQSGALKPIDVTALKNYGNLDKDLLKLVAEHDPENKYLVPYMWLTTGVAYNAKLVNERLPEAPVNSLDMFFKPEIAQKFQDCGIGIVDAPNEVIPIALNYLGLDPYSTQAEDLDKAKELLLKLRPFIRHMQSGQLVADMASGQLCLALMWSGDAGIAAARAEEAETGVAVAYSIPKEGTIISFDTMAIPADAPDPEQALAFIDYILEPKTVAAISNRVFYANANAAATAEVDAGIRDNPNIYPPAEVRSKLFVDKSLPPRQTRERTRVWSAFRAGQ</sequence>
<dbReference type="InterPro" id="IPR006059">
    <property type="entry name" value="SBP"/>
</dbReference>
<keyword evidence="3 6" id="KW-0732">Signal</keyword>
<dbReference type="Pfam" id="PF13416">
    <property type="entry name" value="SBP_bac_8"/>
    <property type="match status" value="1"/>
</dbReference>
<dbReference type="PANTHER" id="PTHR30222:SF18">
    <property type="entry name" value="BIFUNCTIONAL POLYHYDROXYBUTYRATE SYNTHASE _ ABC TRANSPORTER PERIPLASMIC BINDING PROTEIN-RELATED"/>
    <property type="match status" value="1"/>
</dbReference>
<evidence type="ECO:0000256" key="2">
    <source>
        <dbReference type="ARBA" id="ARBA00022448"/>
    </source>
</evidence>
<dbReference type="EMBL" id="CP098808">
    <property type="protein sequence ID" value="USJ26312.1"/>
    <property type="molecule type" value="Genomic_DNA"/>
</dbReference>
<dbReference type="GO" id="GO:0042597">
    <property type="term" value="C:periplasmic space"/>
    <property type="evidence" value="ECO:0007669"/>
    <property type="project" value="UniProtKB-SubCell"/>
</dbReference>
<evidence type="ECO:0000313" key="10">
    <source>
        <dbReference type="Proteomes" id="UP001214094"/>
    </source>
</evidence>
<feature type="chain" id="PRO_5040400018" description="Putrescine-binding periplasmic protein" evidence="6">
    <location>
        <begin position="29"/>
        <end position="368"/>
    </location>
</feature>
<evidence type="ECO:0000313" key="9">
    <source>
        <dbReference type="Proteomes" id="UP001055460"/>
    </source>
</evidence>
<dbReference type="PANTHER" id="PTHR30222">
    <property type="entry name" value="SPERMIDINE/PUTRESCINE-BINDING PERIPLASMIC PROTEIN"/>
    <property type="match status" value="1"/>
</dbReference>
<dbReference type="AlphaFoldDB" id="A0A9Q8YCB4"/>
<organism evidence="7 9">
    <name type="scientific">Ensifer adhaerens</name>
    <name type="common">Sinorhizobium morelense</name>
    <dbReference type="NCBI Taxonomy" id="106592"/>
    <lineage>
        <taxon>Bacteria</taxon>
        <taxon>Pseudomonadati</taxon>
        <taxon>Pseudomonadota</taxon>
        <taxon>Alphaproteobacteria</taxon>
        <taxon>Hyphomicrobiales</taxon>
        <taxon>Rhizobiaceae</taxon>
        <taxon>Sinorhizobium/Ensifer group</taxon>
        <taxon>Ensifer</taxon>
    </lineage>
</organism>
<accession>A0A9Q8YCB4</accession>
<dbReference type="RefSeq" id="WP_034789666.1">
    <property type="nucleotide sequence ID" value="NZ_CP015881.1"/>
</dbReference>
<dbReference type="EMBL" id="CP121309">
    <property type="protein sequence ID" value="WFP93700.1"/>
    <property type="molecule type" value="Genomic_DNA"/>
</dbReference>
<reference evidence="8 10" key="2">
    <citation type="submission" date="2023-03" db="EMBL/GenBank/DDBJ databases">
        <title>Comparative genome and transcriptome analysis combination mining strategies for increasing vitamin B12 production of Ensifer adhaerens strain.</title>
        <authorList>
            <person name="Yongheng L."/>
        </authorList>
    </citation>
    <scope>NUCLEOTIDE SEQUENCE [LARGE SCALE GENOMIC DNA]</scope>
    <source>
        <strain evidence="8 10">Casida A-T305</strain>
        <plasmid evidence="8 10">unnamedA</plasmid>
    </source>
</reference>
<dbReference type="KEGG" id="eah:FA04_20625"/>
<keyword evidence="7" id="KW-0614">Plasmid</keyword>
<geneLocation type="plasmid" evidence="7 9">
    <name>pA</name>
</geneLocation>
<comment type="similarity">
    <text evidence="5">Belongs to the bacterial solute-binding protein PotD/PotF family.</text>
</comment>
<keyword evidence="4 5" id="KW-0574">Periplasm</keyword>
<evidence type="ECO:0000256" key="1">
    <source>
        <dbReference type="ARBA" id="ARBA00004418"/>
    </source>
</evidence>
<dbReference type="PRINTS" id="PR00909">
    <property type="entry name" value="SPERMDNBNDNG"/>
</dbReference>
<dbReference type="PIRSF" id="PIRSF019574">
    <property type="entry name" value="Periplasmic_polyamine_BP"/>
    <property type="match status" value="1"/>
</dbReference>
<dbReference type="GO" id="GO:0015846">
    <property type="term" value="P:polyamine transport"/>
    <property type="evidence" value="ECO:0007669"/>
    <property type="project" value="InterPro"/>
</dbReference>
<evidence type="ECO:0000313" key="8">
    <source>
        <dbReference type="EMBL" id="WFP93700.1"/>
    </source>
</evidence>
<evidence type="ECO:0000313" key="7">
    <source>
        <dbReference type="EMBL" id="USJ26312.1"/>
    </source>
</evidence>
<keyword evidence="2 5" id="KW-0813">Transport</keyword>
<evidence type="ECO:0000256" key="5">
    <source>
        <dbReference type="PIRNR" id="PIRNR019574"/>
    </source>
</evidence>
<protein>
    <recommendedName>
        <fullName evidence="5">Putrescine-binding periplasmic protein</fullName>
    </recommendedName>
</protein>
<dbReference type="GeneID" id="29521313"/>
<proteinExistence type="inferred from homology"/>
<name>A0A9Q8YCB4_ENSAD</name>
<dbReference type="Proteomes" id="UP001214094">
    <property type="component" value="Plasmid unnamedA"/>
</dbReference>
<reference evidence="7" key="1">
    <citation type="submission" date="2022-06" db="EMBL/GenBank/DDBJ databases">
        <title>Physiological and biochemical characterization and genomic elucidation of a strain of the genus Ensifer adhaerens M8 that combines arsenic oxidation and chromium reduction.</title>
        <authorList>
            <person name="Li X."/>
            <person name="Yu c."/>
        </authorList>
    </citation>
    <scope>NUCLEOTIDE SEQUENCE</scope>
    <source>
        <strain evidence="7">M8</strain>
        <plasmid evidence="7">pA</plasmid>
    </source>
</reference>
<geneLocation type="plasmid" evidence="8 10">
    <name>unnamedA</name>
</geneLocation>
<keyword evidence="10" id="KW-1185">Reference proteome</keyword>
<evidence type="ECO:0000256" key="6">
    <source>
        <dbReference type="SAM" id="SignalP"/>
    </source>
</evidence>
<gene>
    <name evidence="7" type="ORF">NE863_20310</name>
    <name evidence="8" type="ORF">P4B07_20905</name>
</gene>
<feature type="signal peptide" evidence="6">
    <location>
        <begin position="1"/>
        <end position="28"/>
    </location>
</feature>
<dbReference type="Proteomes" id="UP001055460">
    <property type="component" value="Plasmid pA"/>
</dbReference>
<dbReference type="InterPro" id="IPR001188">
    <property type="entry name" value="Sperm_putr-bd"/>
</dbReference>
<dbReference type="Gene3D" id="3.40.190.10">
    <property type="entry name" value="Periplasmic binding protein-like II"/>
    <property type="match status" value="2"/>
</dbReference>
<comment type="subcellular location">
    <subcellularLocation>
        <location evidence="1 5">Periplasm</location>
    </subcellularLocation>
</comment>